<evidence type="ECO:0000256" key="6">
    <source>
        <dbReference type="ARBA" id="ARBA00023136"/>
    </source>
</evidence>
<evidence type="ECO:0000256" key="3">
    <source>
        <dbReference type="ARBA" id="ARBA00022692"/>
    </source>
</evidence>
<dbReference type="PANTHER" id="PTHR45638:SF11">
    <property type="entry name" value="CYCLIC NUCLEOTIDE-GATED CATION CHANNEL SUBUNIT A"/>
    <property type="match status" value="1"/>
</dbReference>
<feature type="non-terminal residue" evidence="10">
    <location>
        <position position="1"/>
    </location>
</feature>
<dbReference type="GO" id="GO:0005222">
    <property type="term" value="F:intracellularly cAMP-activated cation channel activity"/>
    <property type="evidence" value="ECO:0007669"/>
    <property type="project" value="TreeGrafter"/>
</dbReference>
<reference evidence="10" key="1">
    <citation type="submission" date="2022-03" db="EMBL/GenBank/DDBJ databases">
        <authorList>
            <person name="Martin C."/>
        </authorList>
    </citation>
    <scope>NUCLEOTIDE SEQUENCE</scope>
</reference>
<name>A0A8S4PYZ3_OWEFU</name>
<dbReference type="PANTHER" id="PTHR45638">
    <property type="entry name" value="CYCLIC NUCLEOTIDE-GATED CATION CHANNEL SUBUNIT A"/>
    <property type="match status" value="1"/>
</dbReference>
<proteinExistence type="predicted"/>
<dbReference type="Pfam" id="PF00027">
    <property type="entry name" value="cNMP_binding"/>
    <property type="match status" value="1"/>
</dbReference>
<gene>
    <name evidence="10" type="ORF">OFUS_LOCUS23518</name>
</gene>
<dbReference type="GO" id="GO:0017071">
    <property type="term" value="C:intracellular cyclic nucleotide activated cation channel complex"/>
    <property type="evidence" value="ECO:0007669"/>
    <property type="project" value="TreeGrafter"/>
</dbReference>
<evidence type="ECO:0000256" key="2">
    <source>
        <dbReference type="ARBA" id="ARBA00022448"/>
    </source>
</evidence>
<dbReference type="OrthoDB" id="6145499at2759"/>
<dbReference type="GO" id="GO:0030553">
    <property type="term" value="F:cGMP binding"/>
    <property type="evidence" value="ECO:0007669"/>
    <property type="project" value="TreeGrafter"/>
</dbReference>
<dbReference type="SMART" id="SM00100">
    <property type="entry name" value="cNMP"/>
    <property type="match status" value="1"/>
</dbReference>
<dbReference type="Gene3D" id="1.20.5.170">
    <property type="match status" value="1"/>
</dbReference>
<accession>A0A8S4PYZ3</accession>
<dbReference type="PROSITE" id="PS00889">
    <property type="entry name" value="CNMP_BINDING_2"/>
    <property type="match status" value="1"/>
</dbReference>
<dbReference type="InterPro" id="IPR018488">
    <property type="entry name" value="cNMP-bd_CS"/>
</dbReference>
<evidence type="ECO:0000256" key="7">
    <source>
        <dbReference type="ARBA" id="ARBA00023286"/>
    </source>
</evidence>
<dbReference type="InterPro" id="IPR032406">
    <property type="entry name" value="CLZ_dom"/>
</dbReference>
<dbReference type="Proteomes" id="UP000749559">
    <property type="component" value="Unassembled WGS sequence"/>
</dbReference>
<dbReference type="InterPro" id="IPR014710">
    <property type="entry name" value="RmlC-like_jellyroll"/>
</dbReference>
<dbReference type="AlphaFoldDB" id="A0A8S4PYZ3"/>
<evidence type="ECO:0000313" key="11">
    <source>
        <dbReference type="Proteomes" id="UP000749559"/>
    </source>
</evidence>
<keyword evidence="2" id="KW-0813">Transport</keyword>
<keyword evidence="4" id="KW-1133">Transmembrane helix</keyword>
<evidence type="ECO:0000256" key="4">
    <source>
        <dbReference type="ARBA" id="ARBA00022989"/>
    </source>
</evidence>
<dbReference type="EMBL" id="CAIIXF020000011">
    <property type="protein sequence ID" value="CAH1799509.1"/>
    <property type="molecule type" value="Genomic_DNA"/>
</dbReference>
<protein>
    <recommendedName>
        <fullName evidence="9">Cyclic nucleotide-binding domain-containing protein</fullName>
    </recommendedName>
</protein>
<dbReference type="SUPFAM" id="SSF51206">
    <property type="entry name" value="cAMP-binding domain-like"/>
    <property type="match status" value="1"/>
</dbReference>
<dbReference type="CDD" id="cd00038">
    <property type="entry name" value="CAP_ED"/>
    <property type="match status" value="1"/>
</dbReference>
<dbReference type="GO" id="GO:0005223">
    <property type="term" value="F:intracellularly cGMP-activated cation channel activity"/>
    <property type="evidence" value="ECO:0007669"/>
    <property type="project" value="TreeGrafter"/>
</dbReference>
<keyword evidence="5" id="KW-0406">Ion transport</keyword>
<dbReference type="Pfam" id="PF16526">
    <property type="entry name" value="CLZ"/>
    <property type="match status" value="1"/>
</dbReference>
<keyword evidence="11" id="KW-1185">Reference proteome</keyword>
<dbReference type="InterPro" id="IPR000595">
    <property type="entry name" value="cNMP-bd_dom"/>
</dbReference>
<keyword evidence="3" id="KW-0812">Transmembrane</keyword>
<keyword evidence="8" id="KW-0407">Ion channel</keyword>
<keyword evidence="7" id="KW-1071">Ligand-gated ion channel</keyword>
<organism evidence="10 11">
    <name type="scientific">Owenia fusiformis</name>
    <name type="common">Polychaete worm</name>
    <dbReference type="NCBI Taxonomy" id="6347"/>
    <lineage>
        <taxon>Eukaryota</taxon>
        <taxon>Metazoa</taxon>
        <taxon>Spiralia</taxon>
        <taxon>Lophotrochozoa</taxon>
        <taxon>Annelida</taxon>
        <taxon>Polychaeta</taxon>
        <taxon>Sedentaria</taxon>
        <taxon>Canalipalpata</taxon>
        <taxon>Sabellida</taxon>
        <taxon>Oweniida</taxon>
        <taxon>Oweniidae</taxon>
        <taxon>Owenia</taxon>
    </lineage>
</organism>
<comment type="caution">
    <text evidence="10">The sequence shown here is derived from an EMBL/GenBank/DDBJ whole genome shotgun (WGS) entry which is preliminary data.</text>
</comment>
<dbReference type="PROSITE" id="PS50042">
    <property type="entry name" value="CNMP_BINDING_3"/>
    <property type="match status" value="1"/>
</dbReference>
<dbReference type="InterPro" id="IPR050866">
    <property type="entry name" value="CNG_cation_channel"/>
</dbReference>
<dbReference type="Gene3D" id="2.60.120.10">
    <property type="entry name" value="Jelly Rolls"/>
    <property type="match status" value="1"/>
</dbReference>
<dbReference type="GO" id="GO:0044877">
    <property type="term" value="F:protein-containing complex binding"/>
    <property type="evidence" value="ECO:0007669"/>
    <property type="project" value="TreeGrafter"/>
</dbReference>
<sequence>FQDCDPGLLKELVLKLRLSVFSPGDYVCRKGDIGRDMYIVKRGLLTVVADDGTTVIANLSEGSVFGEISLLSIPGSKLGNRRAANVRSEGYCDVFVLSKEDLWETLKEYPEARSKMVANGRSILLKSKQFDEELERTENLRQQHGHDKMADLGAKMTHLQVKVTKMMQDFNKAQGKFKDRINTLEDRLRQCTCDNNPLANKCTTHNDQSKDTLVAPTAKHEELSDESC</sequence>
<evidence type="ECO:0000256" key="1">
    <source>
        <dbReference type="ARBA" id="ARBA00004141"/>
    </source>
</evidence>
<evidence type="ECO:0000256" key="5">
    <source>
        <dbReference type="ARBA" id="ARBA00023065"/>
    </source>
</evidence>
<comment type="subcellular location">
    <subcellularLocation>
        <location evidence="1">Membrane</location>
        <topology evidence="1">Multi-pass membrane protein</topology>
    </subcellularLocation>
</comment>
<evidence type="ECO:0000256" key="8">
    <source>
        <dbReference type="ARBA" id="ARBA00023303"/>
    </source>
</evidence>
<evidence type="ECO:0000313" key="10">
    <source>
        <dbReference type="EMBL" id="CAH1799509.1"/>
    </source>
</evidence>
<dbReference type="InterPro" id="IPR018490">
    <property type="entry name" value="cNMP-bd_dom_sf"/>
</dbReference>
<evidence type="ECO:0000259" key="9">
    <source>
        <dbReference type="PROSITE" id="PS50042"/>
    </source>
</evidence>
<dbReference type="PROSITE" id="PS00888">
    <property type="entry name" value="CNMP_BINDING_1"/>
    <property type="match status" value="1"/>
</dbReference>
<keyword evidence="6" id="KW-0472">Membrane</keyword>
<dbReference type="GO" id="GO:0005886">
    <property type="term" value="C:plasma membrane"/>
    <property type="evidence" value="ECO:0007669"/>
    <property type="project" value="TreeGrafter"/>
</dbReference>
<dbReference type="FunFam" id="2.60.120.10:FF:000002">
    <property type="entry name" value="Cyclic nucleotide gated channel alpha 1a"/>
    <property type="match status" value="1"/>
</dbReference>
<feature type="domain" description="Cyclic nucleotide-binding" evidence="9">
    <location>
        <begin position="1"/>
        <end position="119"/>
    </location>
</feature>